<evidence type="ECO:0000313" key="1">
    <source>
        <dbReference type="EMBL" id="MFD1862793.1"/>
    </source>
</evidence>
<keyword evidence="2" id="KW-1185">Reference proteome</keyword>
<dbReference type="EMBL" id="JBHUFW010000004">
    <property type="protein sequence ID" value="MFD1862793.1"/>
    <property type="molecule type" value="Genomic_DNA"/>
</dbReference>
<protein>
    <submittedName>
        <fullName evidence="1">Uncharacterized protein</fullName>
    </submittedName>
</protein>
<reference evidence="2" key="1">
    <citation type="journal article" date="2019" name="Int. J. Syst. Evol. Microbiol.">
        <title>The Global Catalogue of Microorganisms (GCM) 10K type strain sequencing project: providing services to taxonomists for standard genome sequencing and annotation.</title>
        <authorList>
            <consortium name="The Broad Institute Genomics Platform"/>
            <consortium name="The Broad Institute Genome Sequencing Center for Infectious Disease"/>
            <person name="Wu L."/>
            <person name="Ma J."/>
        </authorList>
    </citation>
    <scope>NUCLEOTIDE SEQUENCE [LARGE SCALE GENOMIC DNA]</scope>
    <source>
        <strain evidence="2">CGMCC 1.15475</strain>
    </source>
</reference>
<evidence type="ECO:0000313" key="2">
    <source>
        <dbReference type="Proteomes" id="UP001597273"/>
    </source>
</evidence>
<dbReference type="Proteomes" id="UP001597273">
    <property type="component" value="Unassembled WGS sequence"/>
</dbReference>
<name>A0ABW4QGV4_9BACL</name>
<comment type="caution">
    <text evidence="1">The sequence shown here is derived from an EMBL/GenBank/DDBJ whole genome shotgun (WGS) entry which is preliminary data.</text>
</comment>
<gene>
    <name evidence="1" type="ORF">ACFSDB_07610</name>
</gene>
<accession>A0ABW4QGV4</accession>
<proteinExistence type="predicted"/>
<dbReference type="RefSeq" id="WP_204892153.1">
    <property type="nucleotide sequence ID" value="NZ_JBHUFW010000004.1"/>
</dbReference>
<sequence length="52" mass="6177">MNALIKEEQKMDHLAKSYLQLYTEFISGYKQYKLEKENSAYTVSEETESTQH</sequence>
<organism evidence="1 2">
    <name type="scientific">Planococcus chinensis</name>
    <dbReference type="NCBI Taxonomy" id="272917"/>
    <lineage>
        <taxon>Bacteria</taxon>
        <taxon>Bacillati</taxon>
        <taxon>Bacillota</taxon>
        <taxon>Bacilli</taxon>
        <taxon>Bacillales</taxon>
        <taxon>Caryophanaceae</taxon>
        <taxon>Planococcus</taxon>
    </lineage>
</organism>